<dbReference type="Pfam" id="PF00378">
    <property type="entry name" value="ECH_1"/>
    <property type="match status" value="1"/>
</dbReference>
<keyword evidence="4" id="KW-1185">Reference proteome</keyword>
<organism evidence="3 4">
    <name type="scientific">Oidiodendron maius (strain Zn)</name>
    <dbReference type="NCBI Taxonomy" id="913774"/>
    <lineage>
        <taxon>Eukaryota</taxon>
        <taxon>Fungi</taxon>
        <taxon>Dikarya</taxon>
        <taxon>Ascomycota</taxon>
        <taxon>Pezizomycotina</taxon>
        <taxon>Leotiomycetes</taxon>
        <taxon>Leotiomycetes incertae sedis</taxon>
        <taxon>Myxotrichaceae</taxon>
        <taxon>Oidiodendron</taxon>
    </lineage>
</organism>
<evidence type="ECO:0000313" key="4">
    <source>
        <dbReference type="Proteomes" id="UP000054321"/>
    </source>
</evidence>
<gene>
    <name evidence="3" type="ORF">OIDMADRAFT_116281</name>
</gene>
<comment type="similarity">
    <text evidence="1 2">Belongs to the enoyl-CoA hydratase/isomerase family.</text>
</comment>
<dbReference type="InterPro" id="IPR001753">
    <property type="entry name" value="Enoyl-CoA_hydra/iso"/>
</dbReference>
<protein>
    <recommendedName>
        <fullName evidence="5">Enoyl-CoA hydratase</fullName>
    </recommendedName>
</protein>
<reference evidence="4" key="2">
    <citation type="submission" date="2015-01" db="EMBL/GenBank/DDBJ databases">
        <title>Evolutionary Origins and Diversification of the Mycorrhizal Mutualists.</title>
        <authorList>
            <consortium name="DOE Joint Genome Institute"/>
            <consortium name="Mycorrhizal Genomics Consortium"/>
            <person name="Kohler A."/>
            <person name="Kuo A."/>
            <person name="Nagy L.G."/>
            <person name="Floudas D."/>
            <person name="Copeland A."/>
            <person name="Barry K.W."/>
            <person name="Cichocki N."/>
            <person name="Veneault-Fourrey C."/>
            <person name="LaButti K."/>
            <person name="Lindquist E.A."/>
            <person name="Lipzen A."/>
            <person name="Lundell T."/>
            <person name="Morin E."/>
            <person name="Murat C."/>
            <person name="Riley R."/>
            <person name="Ohm R."/>
            <person name="Sun H."/>
            <person name="Tunlid A."/>
            <person name="Henrissat B."/>
            <person name="Grigoriev I.V."/>
            <person name="Hibbett D.S."/>
            <person name="Martin F."/>
        </authorList>
    </citation>
    <scope>NUCLEOTIDE SEQUENCE [LARGE SCALE GENOMIC DNA]</scope>
    <source>
        <strain evidence="4">Zn</strain>
    </source>
</reference>
<reference evidence="3 4" key="1">
    <citation type="submission" date="2014-04" db="EMBL/GenBank/DDBJ databases">
        <authorList>
            <consortium name="DOE Joint Genome Institute"/>
            <person name="Kuo A."/>
            <person name="Martino E."/>
            <person name="Perotto S."/>
            <person name="Kohler A."/>
            <person name="Nagy L.G."/>
            <person name="Floudas D."/>
            <person name="Copeland A."/>
            <person name="Barry K.W."/>
            <person name="Cichocki N."/>
            <person name="Veneault-Fourrey C."/>
            <person name="LaButti K."/>
            <person name="Lindquist E.A."/>
            <person name="Lipzen A."/>
            <person name="Lundell T."/>
            <person name="Morin E."/>
            <person name="Murat C."/>
            <person name="Sun H."/>
            <person name="Tunlid A."/>
            <person name="Henrissat B."/>
            <person name="Grigoriev I.V."/>
            <person name="Hibbett D.S."/>
            <person name="Martin F."/>
            <person name="Nordberg H.P."/>
            <person name="Cantor M.N."/>
            <person name="Hua S.X."/>
        </authorList>
    </citation>
    <scope>NUCLEOTIDE SEQUENCE [LARGE SCALE GENOMIC DNA]</scope>
    <source>
        <strain evidence="3 4">Zn</strain>
    </source>
</reference>
<dbReference type="PANTHER" id="PTHR43802">
    <property type="entry name" value="ENOYL-COA HYDRATASE"/>
    <property type="match status" value="1"/>
</dbReference>
<dbReference type="AlphaFoldDB" id="A0A0C3D007"/>
<evidence type="ECO:0000256" key="1">
    <source>
        <dbReference type="ARBA" id="ARBA00005254"/>
    </source>
</evidence>
<evidence type="ECO:0000256" key="2">
    <source>
        <dbReference type="RuleBase" id="RU003707"/>
    </source>
</evidence>
<dbReference type="STRING" id="913774.A0A0C3D007"/>
<sequence>MEAVVPEVTICDLSFPHPSVLLVTLNKPKSLNCLPILGHKELENVWRWMDLNPNITVGIITGSGRAFCGGADLREWANTPVKDQGWLPPSGFGGISTRTGRKPIIAAVNGISVGGGTEMVVNCDIAVASEDAKLVLPDVKVGLTVLGGALPRLVRTIGRQRATLMSLTGRPILARQALEWGLVSVIAKDPVEEAIRIAMEIVENSPDALLATRDGLLMGWNGMGADEAGRYFVEKWWPCLQSGHNSKEGVNAFLERRKPRWVPSKL</sequence>
<name>A0A0C3D007_OIDMZ</name>
<dbReference type="PANTHER" id="PTHR43802:SF1">
    <property type="entry name" value="IP11341P-RELATED"/>
    <property type="match status" value="1"/>
</dbReference>
<proteinExistence type="inferred from homology"/>
<dbReference type="InParanoid" id="A0A0C3D007"/>
<dbReference type="InterPro" id="IPR018376">
    <property type="entry name" value="Enoyl-CoA_hyd/isom_CS"/>
</dbReference>
<dbReference type="EMBL" id="KN832872">
    <property type="protein sequence ID" value="KIN04589.1"/>
    <property type="molecule type" value="Genomic_DNA"/>
</dbReference>
<dbReference type="SUPFAM" id="SSF52096">
    <property type="entry name" value="ClpP/crotonase"/>
    <property type="match status" value="1"/>
</dbReference>
<dbReference type="Gene3D" id="3.90.226.10">
    <property type="entry name" value="2-enoyl-CoA Hydratase, Chain A, domain 1"/>
    <property type="match status" value="1"/>
</dbReference>
<dbReference type="HOGENOM" id="CLU_009834_7_6_1"/>
<accession>A0A0C3D007</accession>
<dbReference type="InterPro" id="IPR029045">
    <property type="entry name" value="ClpP/crotonase-like_dom_sf"/>
</dbReference>
<dbReference type="PROSITE" id="PS00166">
    <property type="entry name" value="ENOYL_COA_HYDRATASE"/>
    <property type="match status" value="1"/>
</dbReference>
<dbReference type="CDD" id="cd06558">
    <property type="entry name" value="crotonase-like"/>
    <property type="match status" value="1"/>
</dbReference>
<dbReference type="GO" id="GO:0003824">
    <property type="term" value="F:catalytic activity"/>
    <property type="evidence" value="ECO:0007669"/>
    <property type="project" value="InterPro"/>
</dbReference>
<dbReference type="OrthoDB" id="2139957at2759"/>
<evidence type="ECO:0008006" key="5">
    <source>
        <dbReference type="Google" id="ProtNLM"/>
    </source>
</evidence>
<dbReference type="Proteomes" id="UP000054321">
    <property type="component" value="Unassembled WGS sequence"/>
</dbReference>
<evidence type="ECO:0000313" key="3">
    <source>
        <dbReference type="EMBL" id="KIN04589.1"/>
    </source>
</evidence>